<feature type="transmembrane region" description="Helical" evidence="6">
    <location>
        <begin position="12"/>
        <end position="30"/>
    </location>
</feature>
<dbReference type="STRING" id="717606.PaecuDRAFT_0854"/>
<dbReference type="EMBL" id="AEDD01000002">
    <property type="protein sequence ID" value="EFM12174.1"/>
    <property type="molecule type" value="Genomic_DNA"/>
</dbReference>
<feature type="transmembrane region" description="Helical" evidence="6">
    <location>
        <begin position="42"/>
        <end position="63"/>
    </location>
</feature>
<evidence type="ECO:0000256" key="6">
    <source>
        <dbReference type="SAM" id="Phobius"/>
    </source>
</evidence>
<dbReference type="AlphaFoldDB" id="E0I5D2"/>
<organism evidence="8 9">
    <name type="scientific">Paenibacillus curdlanolyticus YK9</name>
    <dbReference type="NCBI Taxonomy" id="717606"/>
    <lineage>
        <taxon>Bacteria</taxon>
        <taxon>Bacillati</taxon>
        <taxon>Bacillota</taxon>
        <taxon>Bacilli</taxon>
        <taxon>Bacillales</taxon>
        <taxon>Paenibacillaceae</taxon>
        <taxon>Paenibacillus</taxon>
    </lineage>
</organism>
<dbReference type="OrthoDB" id="1121311at2"/>
<sequence length="97" mass="10901">MKQAALKSFRYISYLEGISFLILLGIAIPLKYAADQPQMVTVTGMIHGVFFAAYIIGIFVMAALYRWKVLRIAGGILAAFLPFGPFVLERRIMRDTK</sequence>
<dbReference type="Proteomes" id="UP000005387">
    <property type="component" value="Unassembled WGS sequence"/>
</dbReference>
<keyword evidence="9" id="KW-1185">Reference proteome</keyword>
<accession>E0I5D2</accession>
<comment type="subcellular location">
    <subcellularLocation>
        <location evidence="1">Cell membrane</location>
        <topology evidence="1">Multi-pass membrane protein</topology>
    </subcellularLocation>
</comment>
<evidence type="ECO:0000256" key="5">
    <source>
        <dbReference type="ARBA" id="ARBA00023136"/>
    </source>
</evidence>
<evidence type="ECO:0000259" key="7">
    <source>
        <dbReference type="Pfam" id="PF12823"/>
    </source>
</evidence>
<dbReference type="NCBIfam" id="TIGR03954">
    <property type="entry name" value="integ_memb_HG"/>
    <property type="match status" value="1"/>
</dbReference>
<keyword evidence="4 6" id="KW-1133">Transmembrane helix</keyword>
<reference evidence="8 9" key="1">
    <citation type="submission" date="2010-07" db="EMBL/GenBank/DDBJ databases">
        <title>The draft genome of Paenibacillus curdlanolyticus YK9.</title>
        <authorList>
            <consortium name="US DOE Joint Genome Institute (JGI-PGF)"/>
            <person name="Lucas S."/>
            <person name="Copeland A."/>
            <person name="Lapidus A."/>
            <person name="Cheng J.-F."/>
            <person name="Bruce D."/>
            <person name="Goodwin L."/>
            <person name="Pitluck S."/>
            <person name="Land M.L."/>
            <person name="Hauser L."/>
            <person name="Chang Y.-J."/>
            <person name="Jeffries C."/>
            <person name="Anderson I.J."/>
            <person name="Johnson E."/>
            <person name="Loganathan U."/>
            <person name="Mulhopadhyay B."/>
            <person name="Kyrpides N."/>
            <person name="Woyke T.J."/>
        </authorList>
    </citation>
    <scope>NUCLEOTIDE SEQUENCE [LARGE SCALE GENOMIC DNA]</scope>
    <source>
        <strain evidence="8 9">YK9</strain>
    </source>
</reference>
<dbReference type="PANTHER" id="PTHR40077">
    <property type="entry name" value="MEMBRANE PROTEIN-RELATED"/>
    <property type="match status" value="1"/>
</dbReference>
<evidence type="ECO:0000256" key="1">
    <source>
        <dbReference type="ARBA" id="ARBA00004651"/>
    </source>
</evidence>
<keyword evidence="3 6" id="KW-0812">Transmembrane</keyword>
<feature type="domain" description="DUF3817" evidence="7">
    <location>
        <begin position="6"/>
        <end position="94"/>
    </location>
</feature>
<evidence type="ECO:0000313" key="8">
    <source>
        <dbReference type="EMBL" id="EFM12174.1"/>
    </source>
</evidence>
<evidence type="ECO:0000256" key="3">
    <source>
        <dbReference type="ARBA" id="ARBA00022692"/>
    </source>
</evidence>
<dbReference type="PANTHER" id="PTHR40077:SF1">
    <property type="entry name" value="MEMBRANE PROTEIN"/>
    <property type="match status" value="1"/>
</dbReference>
<evidence type="ECO:0000313" key="9">
    <source>
        <dbReference type="Proteomes" id="UP000005387"/>
    </source>
</evidence>
<keyword evidence="5 6" id="KW-0472">Membrane</keyword>
<name>E0I5D2_9BACL</name>
<evidence type="ECO:0000256" key="2">
    <source>
        <dbReference type="ARBA" id="ARBA00022475"/>
    </source>
</evidence>
<evidence type="ECO:0000256" key="4">
    <source>
        <dbReference type="ARBA" id="ARBA00022989"/>
    </source>
</evidence>
<dbReference type="GO" id="GO:0005886">
    <property type="term" value="C:plasma membrane"/>
    <property type="evidence" value="ECO:0007669"/>
    <property type="project" value="UniProtKB-SubCell"/>
</dbReference>
<dbReference type="InterPro" id="IPR023845">
    <property type="entry name" value="DUF3817_TM"/>
</dbReference>
<feature type="transmembrane region" description="Helical" evidence="6">
    <location>
        <begin position="69"/>
        <end position="88"/>
    </location>
</feature>
<dbReference type="RefSeq" id="WP_006036869.1">
    <property type="nucleotide sequence ID" value="NZ_AEDD01000002.1"/>
</dbReference>
<dbReference type="Pfam" id="PF12823">
    <property type="entry name" value="DUF3817"/>
    <property type="match status" value="1"/>
</dbReference>
<gene>
    <name evidence="8" type="ORF">PaecuDRAFT_0854</name>
</gene>
<keyword evidence="2" id="KW-1003">Cell membrane</keyword>
<proteinExistence type="predicted"/>
<protein>
    <recommendedName>
        <fullName evidence="7">DUF3817 domain-containing protein</fullName>
    </recommendedName>
</protein>
<dbReference type="eggNOG" id="COG2814">
    <property type="taxonomic scope" value="Bacteria"/>
</dbReference>